<comment type="subcellular location">
    <subcellularLocation>
        <location evidence="1">Membrane</location>
        <topology evidence="1">Multi-pass membrane protein</topology>
    </subcellularLocation>
</comment>
<dbReference type="FunFam" id="1.20.120.610:FF:000005">
    <property type="entry name" value="V-type sodium ATPase subunit K"/>
    <property type="match status" value="1"/>
</dbReference>
<keyword evidence="3 8" id="KW-0813">Transport</keyword>
<dbReference type="InterPro" id="IPR035921">
    <property type="entry name" value="F/V-ATP_Csub_sf"/>
</dbReference>
<evidence type="ECO:0000256" key="6">
    <source>
        <dbReference type="ARBA" id="ARBA00023065"/>
    </source>
</evidence>
<dbReference type="InterPro" id="IPR002379">
    <property type="entry name" value="ATPase_proteolipid_c-like_dom"/>
</dbReference>
<evidence type="ECO:0000256" key="7">
    <source>
        <dbReference type="ARBA" id="ARBA00023136"/>
    </source>
</evidence>
<dbReference type="GO" id="GO:0033179">
    <property type="term" value="C:proton-transporting V-type ATPase, V0 domain"/>
    <property type="evidence" value="ECO:0007669"/>
    <property type="project" value="InterPro"/>
</dbReference>
<keyword evidence="4 8" id="KW-0812">Transmembrane</keyword>
<dbReference type="RefSeq" id="WP_006908531.1">
    <property type="nucleotide sequence ID" value="NZ_CAUPDI010000002.1"/>
</dbReference>
<accession>A0AAJ1Q6U8</accession>
<dbReference type="EMBL" id="JASOOE010000013">
    <property type="protein sequence ID" value="MDK7187708.1"/>
    <property type="molecule type" value="Genomic_DNA"/>
</dbReference>
<keyword evidence="7 8" id="KW-0472">Membrane</keyword>
<protein>
    <submittedName>
        <fullName evidence="10">V-type ATP synthase subunit K</fullName>
    </submittedName>
</protein>
<keyword evidence="6 8" id="KW-0406">Ion transport</keyword>
<sequence length="153" mass="16097">MEFLQEHGGYIFAVLGIAVAVVFSGFGSSNGVGTAGSAAAALTKDQPEKFVQSLILQLLPGTQGLYGFAIGFLIFLQLDPGMTLEKGFALLIGALPVGFVGWMSGIYQGRVAAAGMQILAKRPEKVINAIIYAVMVETYAILGFVFSFLLVQG</sequence>
<dbReference type="GO" id="GO:0046961">
    <property type="term" value="F:proton-transporting ATPase activity, rotational mechanism"/>
    <property type="evidence" value="ECO:0007669"/>
    <property type="project" value="InterPro"/>
</dbReference>
<dbReference type="NCBIfam" id="NF005124">
    <property type="entry name" value="PRK06558.1"/>
    <property type="match status" value="1"/>
</dbReference>
<feature type="transmembrane region" description="Helical" evidence="8">
    <location>
        <begin position="50"/>
        <end position="76"/>
    </location>
</feature>
<reference evidence="10" key="1">
    <citation type="submission" date="2023-05" db="EMBL/GenBank/DDBJ databases">
        <title>Cataloging the Phylogenetic Diversity of Human Bladder Bacteria.</title>
        <authorList>
            <person name="Du J."/>
        </authorList>
    </citation>
    <scope>NUCLEOTIDE SEQUENCE</scope>
    <source>
        <strain evidence="10">UMB1231</strain>
    </source>
</reference>
<dbReference type="PANTHER" id="PTHR10263">
    <property type="entry name" value="V-TYPE PROTON ATPASE PROTEOLIPID SUBUNIT"/>
    <property type="match status" value="1"/>
</dbReference>
<evidence type="ECO:0000256" key="1">
    <source>
        <dbReference type="ARBA" id="ARBA00004141"/>
    </source>
</evidence>
<evidence type="ECO:0000256" key="2">
    <source>
        <dbReference type="ARBA" id="ARBA00007296"/>
    </source>
</evidence>
<comment type="similarity">
    <text evidence="2 8">Belongs to the V-ATPase proteolipid subunit family.</text>
</comment>
<name>A0AAJ1Q6U8_9LACT</name>
<comment type="caution">
    <text evidence="10">The sequence shown here is derived from an EMBL/GenBank/DDBJ whole genome shotgun (WGS) entry which is preliminary data.</text>
</comment>
<dbReference type="Pfam" id="PF00137">
    <property type="entry name" value="ATP-synt_C"/>
    <property type="match status" value="2"/>
</dbReference>
<evidence type="ECO:0000259" key="9">
    <source>
        <dbReference type="Pfam" id="PF00137"/>
    </source>
</evidence>
<feature type="domain" description="V-ATPase proteolipid subunit C-like" evidence="9">
    <location>
        <begin position="93"/>
        <end position="150"/>
    </location>
</feature>
<dbReference type="CDD" id="cd18180">
    <property type="entry name" value="ATP-synt_Vo_Ao_c_NTPK_rpt2"/>
    <property type="match status" value="1"/>
</dbReference>
<dbReference type="AlphaFoldDB" id="A0AAJ1Q6U8"/>
<dbReference type="InterPro" id="IPR000245">
    <property type="entry name" value="ATPase_proteolipid_csu"/>
</dbReference>
<evidence type="ECO:0000256" key="4">
    <source>
        <dbReference type="ARBA" id="ARBA00022692"/>
    </source>
</evidence>
<evidence type="ECO:0000313" key="11">
    <source>
        <dbReference type="Proteomes" id="UP001229251"/>
    </source>
</evidence>
<feature type="domain" description="V-ATPase proteolipid subunit C-like" evidence="9">
    <location>
        <begin position="15"/>
        <end position="74"/>
    </location>
</feature>
<proteinExistence type="inferred from homology"/>
<dbReference type="PRINTS" id="PR00122">
    <property type="entry name" value="VACATPASE"/>
</dbReference>
<evidence type="ECO:0000313" key="10">
    <source>
        <dbReference type="EMBL" id="MDK7187708.1"/>
    </source>
</evidence>
<keyword evidence="5 8" id="KW-1133">Transmembrane helix</keyword>
<feature type="transmembrane region" description="Helical" evidence="8">
    <location>
        <begin position="88"/>
        <end position="109"/>
    </location>
</feature>
<dbReference type="CDD" id="cd18179">
    <property type="entry name" value="ATP-synt_Vo_Ao_c_NTPK_rpt1"/>
    <property type="match status" value="1"/>
</dbReference>
<dbReference type="SUPFAM" id="SSF81333">
    <property type="entry name" value="F1F0 ATP synthase subunit C"/>
    <property type="match status" value="2"/>
</dbReference>
<dbReference type="Gene3D" id="1.20.120.610">
    <property type="entry name" value="lithium bound rotor ring of v- atpase"/>
    <property type="match status" value="1"/>
</dbReference>
<dbReference type="Proteomes" id="UP001229251">
    <property type="component" value="Unassembled WGS sequence"/>
</dbReference>
<gene>
    <name evidence="10" type="ORF">QP433_06915</name>
</gene>
<organism evidence="10 11">
    <name type="scientific">Facklamia hominis</name>
    <dbReference type="NCBI Taxonomy" id="178214"/>
    <lineage>
        <taxon>Bacteria</taxon>
        <taxon>Bacillati</taxon>
        <taxon>Bacillota</taxon>
        <taxon>Bacilli</taxon>
        <taxon>Lactobacillales</taxon>
        <taxon>Aerococcaceae</taxon>
        <taxon>Facklamia</taxon>
    </lineage>
</organism>
<evidence type="ECO:0000256" key="3">
    <source>
        <dbReference type="ARBA" id="ARBA00022448"/>
    </source>
</evidence>
<evidence type="ECO:0000256" key="5">
    <source>
        <dbReference type="ARBA" id="ARBA00022989"/>
    </source>
</evidence>
<feature type="transmembrane region" description="Helical" evidence="8">
    <location>
        <begin position="129"/>
        <end position="151"/>
    </location>
</feature>
<evidence type="ECO:0000256" key="8">
    <source>
        <dbReference type="RuleBase" id="RU363060"/>
    </source>
</evidence>